<organism evidence="1 2">
    <name type="scientific">Desulfobotulus mexicanus</name>
    <dbReference type="NCBI Taxonomy" id="2586642"/>
    <lineage>
        <taxon>Bacteria</taxon>
        <taxon>Pseudomonadati</taxon>
        <taxon>Thermodesulfobacteriota</taxon>
        <taxon>Desulfobacteria</taxon>
        <taxon>Desulfobacterales</taxon>
        <taxon>Desulfobacteraceae</taxon>
        <taxon>Desulfobotulus</taxon>
    </lineage>
</organism>
<dbReference type="AlphaFoldDB" id="A0A5Q4VHI5"/>
<evidence type="ECO:0000313" key="1">
    <source>
        <dbReference type="EMBL" id="TYT75461.1"/>
    </source>
</evidence>
<keyword evidence="2" id="KW-1185">Reference proteome</keyword>
<sequence>MSFWQIYGTGSKHRFFKVFIQGEVLETEALFFWMNRSEIGFFRFLLEAYEGMGAVTTLDRERGLVMVRVAPGCLALVEEVAAALGDGASLVPLSRAEVEKMGFSTQLCLG</sequence>
<dbReference type="Pfam" id="PF16256">
    <property type="entry name" value="DUF4911"/>
    <property type="match status" value="1"/>
</dbReference>
<gene>
    <name evidence="1" type="ORF">FIM25_05120</name>
</gene>
<protein>
    <submittedName>
        <fullName evidence="1">DUF4911 domain-containing protein</fullName>
    </submittedName>
</protein>
<dbReference type="InterPro" id="IPR032587">
    <property type="entry name" value="DUF4911"/>
</dbReference>
<reference evidence="1 2" key="1">
    <citation type="submission" date="2019-06" db="EMBL/GenBank/DDBJ databases">
        <title>Desulfobotulus mexicanus sp. nov., a novel sulfate-reducing bacterium isolated from the sediment of an alkaline crater lake in Mexico.</title>
        <authorList>
            <person name="Hirschler-Rea A."/>
        </authorList>
    </citation>
    <scope>NUCLEOTIDE SEQUENCE [LARGE SCALE GENOMIC DNA]</scope>
    <source>
        <strain evidence="1 2">PAR22N</strain>
    </source>
</reference>
<evidence type="ECO:0000313" key="2">
    <source>
        <dbReference type="Proteomes" id="UP000321899"/>
    </source>
</evidence>
<dbReference type="EMBL" id="VDMB01000004">
    <property type="protein sequence ID" value="TYT75461.1"/>
    <property type="molecule type" value="Genomic_DNA"/>
</dbReference>
<accession>A0A5Q4VHI5</accession>
<dbReference type="Proteomes" id="UP000321899">
    <property type="component" value="Unassembled WGS sequence"/>
</dbReference>
<comment type="caution">
    <text evidence="1">The sequence shown here is derived from an EMBL/GenBank/DDBJ whole genome shotgun (WGS) entry which is preliminary data.</text>
</comment>
<dbReference type="OrthoDB" id="5472144at2"/>
<name>A0A5Q4VHI5_9BACT</name>
<proteinExistence type="predicted"/>